<evidence type="ECO:0000256" key="3">
    <source>
        <dbReference type="ARBA" id="ARBA00023054"/>
    </source>
</evidence>
<feature type="coiled-coil region" evidence="5">
    <location>
        <begin position="547"/>
        <end position="574"/>
    </location>
</feature>
<comment type="caution">
    <text evidence="8">The sequence shown here is derived from an EMBL/GenBank/DDBJ whole genome shotgun (WGS) entry which is preliminary data.</text>
</comment>
<dbReference type="GO" id="GO:0009421">
    <property type="term" value="C:bacterial-type flagellum filament cap"/>
    <property type="evidence" value="ECO:0007669"/>
    <property type="project" value="InterPro"/>
</dbReference>
<dbReference type="GO" id="GO:0071973">
    <property type="term" value="P:bacterial-type flagellum-dependent cell motility"/>
    <property type="evidence" value="ECO:0007669"/>
    <property type="project" value="TreeGrafter"/>
</dbReference>
<name>A0A2T6FRJ7_9BACL</name>
<dbReference type="GO" id="GO:0009424">
    <property type="term" value="C:bacterial-type flagellum hook"/>
    <property type="evidence" value="ECO:0007669"/>
    <property type="project" value="UniProtKB-UniRule"/>
</dbReference>
<evidence type="ECO:0000256" key="2">
    <source>
        <dbReference type="ARBA" id="ARBA00011255"/>
    </source>
</evidence>
<feature type="domain" description="Flagellar hook-associated protein 2 N-terminal" evidence="6">
    <location>
        <begin position="17"/>
        <end position="111"/>
    </location>
</feature>
<comment type="function">
    <text evidence="5">Required for morphogenesis and for the elongation of the flagellar filament by facilitating polymerization of the flagellin monomers at the tip of growing filament. Forms a capping structure, which prevents flagellin subunits (transported through the central channel of the flagellum) from leaking out without polymerization at the distal end.</text>
</comment>
<evidence type="ECO:0000256" key="4">
    <source>
        <dbReference type="ARBA" id="ARBA00023143"/>
    </source>
</evidence>
<reference evidence="8 9" key="1">
    <citation type="submission" date="2018-03" db="EMBL/GenBank/DDBJ databases">
        <title>Genome sequence of Paenibacillus elgii strain AC13 an antimicrobial compound producing bacteria.</title>
        <authorList>
            <person name="Kurokawa A.S."/>
            <person name="Araujo J.F."/>
            <person name="Costa R.A."/>
            <person name="Ortega D.B."/>
            <person name="Pires A.S."/>
            <person name="Pappas G.J.Jr."/>
            <person name="Franco O.L."/>
            <person name="Barreto C."/>
            <person name="Magalhaes B.S."/>
            <person name="Kruger R.H."/>
        </authorList>
    </citation>
    <scope>NUCLEOTIDE SEQUENCE [LARGE SCALE GENOMIC DNA]</scope>
    <source>
        <strain evidence="8 9">AC13</strain>
    </source>
</reference>
<organism evidence="8 9">
    <name type="scientific">Paenibacillus elgii</name>
    <dbReference type="NCBI Taxonomy" id="189691"/>
    <lineage>
        <taxon>Bacteria</taxon>
        <taxon>Bacillati</taxon>
        <taxon>Bacillota</taxon>
        <taxon>Bacilli</taxon>
        <taxon>Bacillales</taxon>
        <taxon>Paenibacillaceae</taxon>
        <taxon>Paenibacillus</taxon>
    </lineage>
</organism>
<evidence type="ECO:0000313" key="9">
    <source>
        <dbReference type="Proteomes" id="UP000244184"/>
    </source>
</evidence>
<dbReference type="InterPro" id="IPR010809">
    <property type="entry name" value="FliD_C"/>
</dbReference>
<evidence type="ECO:0000259" key="6">
    <source>
        <dbReference type="Pfam" id="PF02465"/>
    </source>
</evidence>
<dbReference type="Pfam" id="PF02465">
    <property type="entry name" value="FliD_N"/>
    <property type="match status" value="1"/>
</dbReference>
<keyword evidence="3 5" id="KW-0175">Coiled coil</keyword>
<dbReference type="GO" id="GO:0007155">
    <property type="term" value="P:cell adhesion"/>
    <property type="evidence" value="ECO:0007669"/>
    <property type="project" value="InterPro"/>
</dbReference>
<dbReference type="PANTHER" id="PTHR30288:SF0">
    <property type="entry name" value="FLAGELLAR HOOK-ASSOCIATED PROTEIN 2"/>
    <property type="match status" value="1"/>
</dbReference>
<keyword evidence="4 5" id="KW-0975">Bacterial flagellum</keyword>
<dbReference type="Proteomes" id="UP000244184">
    <property type="component" value="Unassembled WGS sequence"/>
</dbReference>
<evidence type="ECO:0000256" key="5">
    <source>
        <dbReference type="RuleBase" id="RU362066"/>
    </source>
</evidence>
<dbReference type="AlphaFoldDB" id="A0A2T6FRJ7"/>
<dbReference type="Pfam" id="PF07195">
    <property type="entry name" value="FliD_C"/>
    <property type="match status" value="1"/>
</dbReference>
<protein>
    <recommendedName>
        <fullName evidence="5">Flagellar hook-associated protein 2</fullName>
        <shortName evidence="5">HAP2</shortName>
    </recommendedName>
    <alternativeName>
        <fullName evidence="5">Flagellar cap protein</fullName>
    </alternativeName>
</protein>
<comment type="subunit">
    <text evidence="2 5">Homopentamer.</text>
</comment>
<feature type="domain" description="Flagellar hook-associated protein 2 C-terminal" evidence="7">
    <location>
        <begin position="316"/>
        <end position="591"/>
    </location>
</feature>
<gene>
    <name evidence="8" type="ORF">C8Z91_35255</name>
</gene>
<proteinExistence type="inferred from homology"/>
<evidence type="ECO:0000313" key="8">
    <source>
        <dbReference type="EMBL" id="PUA34496.1"/>
    </source>
</evidence>
<dbReference type="EMBL" id="PYHP01000104">
    <property type="protein sequence ID" value="PUA34496.1"/>
    <property type="molecule type" value="Genomic_DNA"/>
</dbReference>
<keyword evidence="5" id="KW-0964">Secreted</keyword>
<dbReference type="InterPro" id="IPR040026">
    <property type="entry name" value="FliD"/>
</dbReference>
<evidence type="ECO:0000259" key="7">
    <source>
        <dbReference type="Pfam" id="PF07195"/>
    </source>
</evidence>
<comment type="similarity">
    <text evidence="1 5">Belongs to the FliD family.</text>
</comment>
<evidence type="ECO:0000256" key="1">
    <source>
        <dbReference type="ARBA" id="ARBA00009764"/>
    </source>
</evidence>
<dbReference type="GO" id="GO:0005576">
    <property type="term" value="C:extracellular region"/>
    <property type="evidence" value="ECO:0007669"/>
    <property type="project" value="UniProtKB-SubCell"/>
</dbReference>
<dbReference type="InterPro" id="IPR003481">
    <property type="entry name" value="FliD_N"/>
</dbReference>
<comment type="subcellular location">
    <subcellularLocation>
        <location evidence="5">Secreted</location>
    </subcellularLocation>
    <subcellularLocation>
        <location evidence="5">Bacterial flagellum</location>
    </subcellularLocation>
</comment>
<accession>A0A2T6FRJ7</accession>
<dbReference type="PANTHER" id="PTHR30288">
    <property type="entry name" value="FLAGELLAR CAP/ASSEMBLY PROTEIN FLID"/>
    <property type="match status" value="1"/>
</dbReference>
<sequence length="600" mass="64447">MDKGAFSMPMRITGMSSGLDIDKMVSDLMKAERIPLNKITQKRTQTSWTMGLYREINTKLSSFKTVVNDMKLSGDWKATKAASTNAAVTVSSDGSSNAINHTIAVDRLASGASKSSSGAISNDLAGSALSGTVSIDSSNNKFDVTVNGVKKTITLSPNASYTPSTLKDELNTQLSAAFGASVSVSLTGAGNNQLKFNSTGQVTLSDVAGNNGVTALGFAAGAQRSNRLDATSPIGFSGDMVINGKTVNIGPGDSLSNIITKVNTSTAGVTMSYDVASDKVVFASKGTGSNAKVDLTGTNSSILAGLQFSYSNAVYGQDASVQIDGVQYYEQSNTFTKDGITYTLNQMTAPSTVVNVSVTKDTDALFDKIVNFVSKYNETVELMGKRLNEDKYRGYNPLSDDEKKDMKEADVKLWEEKAKSGLIRRDSIVSSALSSLRRMTSETVEGVSQDYNALYKIGISTSSYNINKPEDAAKLTIDETKLKKALASDPDSVVAMFTNFPADSGLSDQAKYRQKGIAQRMFDQIGSSINELSEKAGKPGTVENDENTTLGSNMKTFERKIKDLEAKMKKKENNYYVQFAQMEKAIQKNNAQSSWLAQRM</sequence>